<reference evidence="1" key="1">
    <citation type="thesis" date="2021" institute="BYU ScholarsArchive" country="Provo, UT, USA">
        <title>Applications of and Algorithms for Genome Assembly and Genomic Analyses with an Emphasis on Marine Teleosts.</title>
        <authorList>
            <person name="Pickett B.D."/>
        </authorList>
    </citation>
    <scope>NUCLEOTIDE SEQUENCE</scope>
    <source>
        <strain evidence="1">HI-2016</strain>
    </source>
</reference>
<protein>
    <submittedName>
        <fullName evidence="1">Uncharacterized protein</fullName>
    </submittedName>
</protein>
<dbReference type="EMBL" id="JAFBMS010000519">
    <property type="protein sequence ID" value="KAG9330619.1"/>
    <property type="molecule type" value="Genomic_DNA"/>
</dbReference>
<proteinExistence type="predicted"/>
<name>A0A8T2MQE4_9TELE</name>
<dbReference type="AlphaFoldDB" id="A0A8T2MQE4"/>
<keyword evidence="2" id="KW-1185">Reference proteome</keyword>
<organism evidence="1 2">
    <name type="scientific">Albula glossodonta</name>
    <name type="common">roundjaw bonefish</name>
    <dbReference type="NCBI Taxonomy" id="121402"/>
    <lineage>
        <taxon>Eukaryota</taxon>
        <taxon>Metazoa</taxon>
        <taxon>Chordata</taxon>
        <taxon>Craniata</taxon>
        <taxon>Vertebrata</taxon>
        <taxon>Euteleostomi</taxon>
        <taxon>Actinopterygii</taxon>
        <taxon>Neopterygii</taxon>
        <taxon>Teleostei</taxon>
        <taxon>Albuliformes</taxon>
        <taxon>Albulidae</taxon>
        <taxon>Albula</taxon>
    </lineage>
</organism>
<dbReference type="Proteomes" id="UP000824540">
    <property type="component" value="Unassembled WGS sequence"/>
</dbReference>
<accession>A0A8T2MQE4</accession>
<comment type="caution">
    <text evidence="1">The sequence shown here is derived from an EMBL/GenBank/DDBJ whole genome shotgun (WGS) entry which is preliminary data.</text>
</comment>
<sequence>MGLESRWDRVCLQEWPPGRHYGHFCGCPSASAVGLALRSCLPRAETHQGNTQAWSMSYFRV</sequence>
<evidence type="ECO:0000313" key="1">
    <source>
        <dbReference type="EMBL" id="KAG9330619.1"/>
    </source>
</evidence>
<evidence type="ECO:0000313" key="2">
    <source>
        <dbReference type="Proteomes" id="UP000824540"/>
    </source>
</evidence>
<gene>
    <name evidence="1" type="ORF">JZ751_023558</name>
</gene>